<evidence type="ECO:0000313" key="1">
    <source>
        <dbReference type="EMBL" id="TMR27044.1"/>
    </source>
</evidence>
<gene>
    <name evidence="1" type="ORF">ETD85_40490</name>
</gene>
<comment type="caution">
    <text evidence="1">The sequence shown here is derived from an EMBL/GenBank/DDBJ whole genome shotgun (WGS) entry which is preliminary data.</text>
</comment>
<dbReference type="GO" id="GO:0003677">
    <property type="term" value="F:DNA binding"/>
    <property type="evidence" value="ECO:0007669"/>
    <property type="project" value="InterPro"/>
</dbReference>
<evidence type="ECO:0000313" key="2">
    <source>
        <dbReference type="Proteomes" id="UP000306628"/>
    </source>
</evidence>
<dbReference type="Proteomes" id="UP000306628">
    <property type="component" value="Unassembled WGS sequence"/>
</dbReference>
<dbReference type="OrthoDB" id="3541191at2"/>
<dbReference type="SUPFAM" id="SSF82607">
    <property type="entry name" value="YbaB-like"/>
    <property type="match status" value="1"/>
</dbReference>
<dbReference type="Pfam" id="PF02575">
    <property type="entry name" value="YbaB_DNA_bd"/>
    <property type="match status" value="1"/>
</dbReference>
<dbReference type="EMBL" id="VCKX01000179">
    <property type="protein sequence ID" value="TMR27044.1"/>
    <property type="molecule type" value="Genomic_DNA"/>
</dbReference>
<dbReference type="AlphaFoldDB" id="A0A5S4G3F5"/>
<name>A0A5S4G3F5_9ACTN</name>
<proteinExistence type="predicted"/>
<protein>
    <submittedName>
        <fullName evidence="1">YbaB/EbfC family nucleoid-associated protein</fullName>
    </submittedName>
</protein>
<sequence>MTHATLSVHETYLSLSRSRWGVSTLGGLRPAPKSSEVDMRSPAPEDDAEFLAQYIAQSRQIMRGLQAARSAIQQVEGWARSADGMVEASAGGQGAPTSLRIDPRALRLSEAALGATVTAVLRAAQDDAGRQAQEIADEVNSRTPALPEPLDETFVRERVEQAARDLL</sequence>
<dbReference type="Gene3D" id="3.30.1310.10">
    <property type="entry name" value="Nucleoid-associated protein YbaB-like domain"/>
    <property type="match status" value="1"/>
</dbReference>
<organism evidence="1 2">
    <name type="scientific">Nonomuraea zeae</name>
    <dbReference type="NCBI Taxonomy" id="1642303"/>
    <lineage>
        <taxon>Bacteria</taxon>
        <taxon>Bacillati</taxon>
        <taxon>Actinomycetota</taxon>
        <taxon>Actinomycetes</taxon>
        <taxon>Streptosporangiales</taxon>
        <taxon>Streptosporangiaceae</taxon>
        <taxon>Nonomuraea</taxon>
    </lineage>
</organism>
<dbReference type="InterPro" id="IPR036894">
    <property type="entry name" value="YbaB-like_sf"/>
</dbReference>
<accession>A0A5S4G3F5</accession>
<reference evidence="1 2" key="1">
    <citation type="submission" date="2019-05" db="EMBL/GenBank/DDBJ databases">
        <title>Draft genome sequence of Nonomuraea zeae DSM 100528.</title>
        <authorList>
            <person name="Saricaoglu S."/>
            <person name="Isik K."/>
        </authorList>
    </citation>
    <scope>NUCLEOTIDE SEQUENCE [LARGE SCALE GENOMIC DNA]</scope>
    <source>
        <strain evidence="1 2">DSM 100528</strain>
    </source>
</reference>
<dbReference type="InterPro" id="IPR004401">
    <property type="entry name" value="YbaB/EbfC"/>
</dbReference>
<keyword evidence="2" id="KW-1185">Reference proteome</keyword>